<feature type="domain" description="Putative regulatory protein FmdB zinc ribbon" evidence="2">
    <location>
        <begin position="1"/>
        <end position="42"/>
    </location>
</feature>
<feature type="region of interest" description="Disordered" evidence="1">
    <location>
        <begin position="64"/>
        <end position="91"/>
    </location>
</feature>
<organism evidence="3 4">
    <name type="scientific">Neobacillus mesonae</name>
    <dbReference type="NCBI Taxonomy" id="1193713"/>
    <lineage>
        <taxon>Bacteria</taxon>
        <taxon>Bacillati</taxon>
        <taxon>Bacillota</taxon>
        <taxon>Bacilli</taxon>
        <taxon>Bacillales</taxon>
        <taxon>Bacillaceae</taxon>
        <taxon>Neobacillus</taxon>
    </lineage>
</organism>
<dbReference type="STRING" id="1193713.GCA_001636315_03335"/>
<evidence type="ECO:0000313" key="4">
    <source>
        <dbReference type="Proteomes" id="UP000282892"/>
    </source>
</evidence>
<evidence type="ECO:0000256" key="1">
    <source>
        <dbReference type="SAM" id="MobiDB-lite"/>
    </source>
</evidence>
<reference evidence="3 4" key="1">
    <citation type="submission" date="2017-07" db="EMBL/GenBank/DDBJ databases">
        <title>The complete genome sequence of Bacillus mesonae strain H20-5, an efficient strain improving plant abiotic stress resistance.</title>
        <authorList>
            <person name="Kim S.Y."/>
            <person name="Song H."/>
            <person name="Sang M.K."/>
            <person name="Weon H.-Y."/>
            <person name="Song J."/>
        </authorList>
    </citation>
    <scope>NUCLEOTIDE SEQUENCE [LARGE SCALE GENOMIC DNA]</scope>
    <source>
        <strain evidence="3 4">H20-5</strain>
    </source>
</reference>
<accession>A0A3Q9QQ58</accession>
<gene>
    <name evidence="3" type="ORF">CHR53_04070</name>
</gene>
<evidence type="ECO:0000313" key="3">
    <source>
        <dbReference type="EMBL" id="AZU60508.1"/>
    </source>
</evidence>
<sequence length="91" mass="10647">MPSYTFQCPNCGEFTLFFKSMKGNRDQAACPDCQCESSRIYFAPNLFSYSKELRTRIEKGMEPRRMTREELGPKQVKRKKVTANRPWQVGN</sequence>
<keyword evidence="4" id="KW-1185">Reference proteome</keyword>
<dbReference type="Proteomes" id="UP000282892">
    <property type="component" value="Chromosome"/>
</dbReference>
<dbReference type="AlphaFoldDB" id="A0A3Q9QQ58"/>
<protein>
    <recommendedName>
        <fullName evidence="2">Putative regulatory protein FmdB zinc ribbon domain-containing protein</fullName>
    </recommendedName>
</protein>
<dbReference type="InterPro" id="IPR013429">
    <property type="entry name" value="Regulatory_FmdB_Zinc_ribbon"/>
</dbReference>
<dbReference type="KEGG" id="nmk:CHR53_04070"/>
<dbReference type="OrthoDB" id="9813321at2"/>
<name>A0A3Q9QQ58_9BACI</name>
<evidence type="ECO:0000259" key="2">
    <source>
        <dbReference type="SMART" id="SM00834"/>
    </source>
</evidence>
<dbReference type="EMBL" id="CP022572">
    <property type="protein sequence ID" value="AZU60508.1"/>
    <property type="molecule type" value="Genomic_DNA"/>
</dbReference>
<dbReference type="NCBIfam" id="TIGR02605">
    <property type="entry name" value="CxxC_CxxC_SSSS"/>
    <property type="match status" value="1"/>
</dbReference>
<dbReference type="SMART" id="SM00834">
    <property type="entry name" value="CxxC_CXXC_SSSS"/>
    <property type="match status" value="1"/>
</dbReference>
<proteinExistence type="predicted"/>